<evidence type="ECO:0000313" key="3">
    <source>
        <dbReference type="EnsemblFungi" id="PTTG_25196-t43_1-p1"/>
    </source>
</evidence>
<feature type="transmembrane region" description="Helical" evidence="1">
    <location>
        <begin position="44"/>
        <end position="70"/>
    </location>
</feature>
<proteinExistence type="predicted"/>
<reference evidence="2" key="1">
    <citation type="submission" date="2009-11" db="EMBL/GenBank/DDBJ databases">
        <authorList>
            <consortium name="The Broad Institute Genome Sequencing Platform"/>
            <person name="Ward D."/>
            <person name="Feldgarden M."/>
            <person name="Earl A."/>
            <person name="Young S.K."/>
            <person name="Zeng Q."/>
            <person name="Koehrsen M."/>
            <person name="Alvarado L."/>
            <person name="Berlin A."/>
            <person name="Bochicchio J."/>
            <person name="Borenstein D."/>
            <person name="Chapman S.B."/>
            <person name="Chen Z."/>
            <person name="Engels R."/>
            <person name="Freedman E."/>
            <person name="Gellesch M."/>
            <person name="Goldberg J."/>
            <person name="Griggs A."/>
            <person name="Gujja S."/>
            <person name="Heilman E."/>
            <person name="Heiman D."/>
            <person name="Hepburn T."/>
            <person name="Howarth C."/>
            <person name="Jen D."/>
            <person name="Larson L."/>
            <person name="Lewis B."/>
            <person name="Mehta T."/>
            <person name="Park D."/>
            <person name="Pearson M."/>
            <person name="Roberts A."/>
            <person name="Saif S."/>
            <person name="Shea T."/>
            <person name="Shenoy N."/>
            <person name="Sisk P."/>
            <person name="Stolte C."/>
            <person name="Sykes S."/>
            <person name="Thomson T."/>
            <person name="Walk T."/>
            <person name="White J."/>
            <person name="Yandava C."/>
            <person name="Izard J."/>
            <person name="Baranova O.V."/>
            <person name="Blanton J.M."/>
            <person name="Tanner A.C."/>
            <person name="Dewhirst F.E."/>
            <person name="Haas B."/>
            <person name="Nusbaum C."/>
            <person name="Birren B."/>
        </authorList>
    </citation>
    <scope>NUCLEOTIDE SEQUENCE [LARGE SCALE GENOMIC DNA]</scope>
    <source>
        <strain evidence="2">1-1 BBBD Race 1</strain>
    </source>
</reference>
<evidence type="ECO:0000313" key="2">
    <source>
        <dbReference type="EMBL" id="OAW00192.1"/>
    </source>
</evidence>
<reference evidence="2" key="2">
    <citation type="submission" date="2016-05" db="EMBL/GenBank/DDBJ databases">
        <title>Comparative analysis highlights variable genome content of wheat rusts and divergence of the mating loci.</title>
        <authorList>
            <person name="Cuomo C.A."/>
            <person name="Bakkeren G."/>
            <person name="Szabo L."/>
            <person name="Khalil H."/>
            <person name="Joly D."/>
            <person name="Goldberg J."/>
            <person name="Young S."/>
            <person name="Zeng Q."/>
            <person name="Fellers J."/>
        </authorList>
    </citation>
    <scope>NUCLEOTIDE SEQUENCE [LARGE SCALE GENOMIC DNA]</scope>
    <source>
        <strain evidence="2">1-1 BBBD Race 1</strain>
    </source>
</reference>
<dbReference type="EnsemblFungi" id="PTTG_25196-t43_3">
    <property type="protein sequence ID" value="PTTG_25196-t43_3-p1"/>
    <property type="gene ID" value="PTTG_25196"/>
</dbReference>
<reference evidence="3 4" key="3">
    <citation type="journal article" date="2017" name="G3 (Bethesda)">
        <title>Comparative analysis highlights variable genome content of wheat rusts and divergence of the mating loci.</title>
        <authorList>
            <person name="Cuomo C.A."/>
            <person name="Bakkeren G."/>
            <person name="Khalil H.B."/>
            <person name="Panwar V."/>
            <person name="Joly D."/>
            <person name="Linning R."/>
            <person name="Sakthikumar S."/>
            <person name="Song X."/>
            <person name="Adiconis X."/>
            <person name="Fan L."/>
            <person name="Goldberg J.M."/>
            <person name="Levin J.Z."/>
            <person name="Young S."/>
            <person name="Zeng Q."/>
            <person name="Anikster Y."/>
            <person name="Bruce M."/>
            <person name="Wang M."/>
            <person name="Yin C."/>
            <person name="McCallum B."/>
            <person name="Szabo L.J."/>
            <person name="Hulbert S."/>
            <person name="Chen X."/>
            <person name="Fellers J.P."/>
        </authorList>
    </citation>
    <scope>NUCLEOTIDE SEQUENCE</scope>
    <source>
        <strain evidence="4">Isolate 1-1 / race 1 (BBBD)</strain>
        <strain evidence="3">isolate 1-1 / race 1 (BBBD)</strain>
    </source>
</reference>
<dbReference type="EMBL" id="ADAS02000001">
    <property type="protein sequence ID" value="OAW00194.1"/>
    <property type="molecule type" value="Genomic_DNA"/>
</dbReference>
<dbReference type="EMBL" id="ADAS02000001">
    <property type="protein sequence ID" value="OAW00193.1"/>
    <property type="molecule type" value="Genomic_DNA"/>
</dbReference>
<feature type="transmembrane region" description="Helical" evidence="1">
    <location>
        <begin position="99"/>
        <end position="124"/>
    </location>
</feature>
<organism evidence="2">
    <name type="scientific">Puccinia triticina (isolate 1-1 / race 1 (BBBD))</name>
    <name type="common">Brown leaf rust fungus</name>
    <dbReference type="NCBI Taxonomy" id="630390"/>
    <lineage>
        <taxon>Eukaryota</taxon>
        <taxon>Fungi</taxon>
        <taxon>Dikarya</taxon>
        <taxon>Basidiomycota</taxon>
        <taxon>Pucciniomycotina</taxon>
        <taxon>Pucciniomycetes</taxon>
        <taxon>Pucciniales</taxon>
        <taxon>Pucciniaceae</taxon>
        <taxon>Puccinia</taxon>
    </lineage>
</organism>
<protein>
    <submittedName>
        <fullName evidence="2 3">Uncharacterized protein</fullName>
    </submittedName>
</protein>
<feature type="transmembrane region" description="Helical" evidence="1">
    <location>
        <begin position="145"/>
        <end position="168"/>
    </location>
</feature>
<feature type="transmembrane region" description="Helical" evidence="1">
    <location>
        <begin position="188"/>
        <end position="210"/>
    </location>
</feature>
<dbReference type="VEuPathDB" id="FungiDB:PTTG_25196"/>
<evidence type="ECO:0000313" key="4">
    <source>
        <dbReference type="Proteomes" id="UP000005240"/>
    </source>
</evidence>
<keyword evidence="1" id="KW-1133">Transmembrane helix</keyword>
<dbReference type="AlphaFoldDB" id="A0A180H5W4"/>
<dbReference type="EMBL" id="ADAS02000001">
    <property type="protein sequence ID" value="OAW00192.1"/>
    <property type="molecule type" value="Genomic_DNA"/>
</dbReference>
<keyword evidence="1" id="KW-0472">Membrane</keyword>
<dbReference type="OrthoDB" id="2500394at2759"/>
<feature type="transmembrane region" description="Helical" evidence="1">
    <location>
        <begin position="369"/>
        <end position="388"/>
    </location>
</feature>
<sequence>MPIGNTTHATRVDLLTSATPADPFSPISAAIAYQFTRPLSKTTIALLATFLVFHALIALFSLVILLLPYVGQKKRSHWIFRTAFIPNRPGEPVCKTPLYLINTGFFMCIVQLLGSLSTISFICLQINPSRSLDYALHAQPLIALGLMYLFEHLAYWIMAHCFLALSYSACETSGWTSKGLINWAPPPVLVNVIFSCLPICFIVAIAAAIARGAVGYGIILEQTRKTLDFLSQGTSVWNQLQDSSRSADQKALLMSHLARIQGELKSSTEESVTNLNSTMRYHHKTQILYLVCICVTCLVFILSFWKLTQKLVLQGQNSVFHPNGSAQLDSLHEYPTSQKEAKAPFGTTGRIYLGALRTDRQLFGFTVRAYATIFSMITMMVFHLMNIFRTADAIINPTWHGVVTWMPTISGSWSAIPVAWQCWRLYCE</sequence>
<dbReference type="Proteomes" id="UP000005240">
    <property type="component" value="Unassembled WGS sequence"/>
</dbReference>
<feature type="transmembrane region" description="Helical" evidence="1">
    <location>
        <begin position="287"/>
        <end position="305"/>
    </location>
</feature>
<dbReference type="EnsemblFungi" id="PTTG_25196-t43_2">
    <property type="protein sequence ID" value="PTTG_25196-t43_2-p1"/>
    <property type="gene ID" value="PTTG_25196"/>
</dbReference>
<name>A0A180H5W4_PUCT1</name>
<keyword evidence="4" id="KW-1185">Reference proteome</keyword>
<gene>
    <name evidence="2" type="ORF">PTTG_25196</name>
</gene>
<evidence type="ECO:0000256" key="1">
    <source>
        <dbReference type="SAM" id="Phobius"/>
    </source>
</evidence>
<keyword evidence="1" id="KW-0812">Transmembrane</keyword>
<dbReference type="EnsemblFungi" id="PTTG_25196-t43_1">
    <property type="protein sequence ID" value="PTTG_25196-t43_1-p1"/>
    <property type="gene ID" value="PTTG_25196"/>
</dbReference>
<accession>A0A180H5W4</accession>
<reference evidence="3" key="4">
    <citation type="submission" date="2025-05" db="UniProtKB">
        <authorList>
            <consortium name="EnsemblFungi"/>
        </authorList>
    </citation>
    <scope>IDENTIFICATION</scope>
    <source>
        <strain evidence="3">isolate 1-1 / race 1 (BBBD)</strain>
    </source>
</reference>